<evidence type="ECO:0000256" key="1">
    <source>
        <dbReference type="SAM" id="SignalP"/>
    </source>
</evidence>
<dbReference type="Proteomes" id="UP000235116">
    <property type="component" value="Chromosome"/>
</dbReference>
<keyword evidence="1" id="KW-0732">Signal</keyword>
<dbReference type="RefSeq" id="WP_101895805.1">
    <property type="nucleotide sequence ID" value="NZ_CP022684.1"/>
</dbReference>
<protein>
    <recommendedName>
        <fullName evidence="2">PepSY domain-containing protein</fullName>
    </recommendedName>
</protein>
<dbReference type="EMBL" id="CP022684">
    <property type="protein sequence ID" value="AUM14431.1"/>
    <property type="molecule type" value="Genomic_DNA"/>
</dbReference>
<gene>
    <name evidence="3" type="ORF">Kalk_19245</name>
</gene>
<dbReference type="InterPro" id="IPR025711">
    <property type="entry name" value="PepSY"/>
</dbReference>
<dbReference type="Pfam" id="PF03413">
    <property type="entry name" value="PepSY"/>
    <property type="match status" value="1"/>
</dbReference>
<feature type="signal peptide" evidence="1">
    <location>
        <begin position="1"/>
        <end position="34"/>
    </location>
</feature>
<dbReference type="KEGG" id="kak:Kalk_19245"/>
<evidence type="ECO:0000313" key="4">
    <source>
        <dbReference type="Proteomes" id="UP000235116"/>
    </source>
</evidence>
<reference evidence="4" key="1">
    <citation type="submission" date="2017-08" db="EMBL/GenBank/DDBJ databases">
        <title>Direct submision.</title>
        <authorList>
            <person name="Kim S.-J."/>
            <person name="Rhee S.-K."/>
        </authorList>
    </citation>
    <scope>NUCLEOTIDE SEQUENCE [LARGE SCALE GENOMIC DNA]</scope>
    <source>
        <strain evidence="4">GI5</strain>
    </source>
</reference>
<sequence length="98" mass="10647">MKWFNRMVRSRFSKAGVLALVIACVVLQSPAVIAAPFLLAEVSASDAASLVVKKTGGKVLKVTEEERDGRWMYRVKVLLPQGRVKTIMVNKETGSVGG</sequence>
<organism evidence="3 4">
    <name type="scientific">Ketobacter alkanivorans</name>
    <dbReference type="NCBI Taxonomy" id="1917421"/>
    <lineage>
        <taxon>Bacteria</taxon>
        <taxon>Pseudomonadati</taxon>
        <taxon>Pseudomonadota</taxon>
        <taxon>Gammaproteobacteria</taxon>
        <taxon>Pseudomonadales</taxon>
        <taxon>Ketobacteraceae</taxon>
        <taxon>Ketobacter</taxon>
    </lineage>
</organism>
<dbReference type="AlphaFoldDB" id="A0A2K9LQM1"/>
<name>A0A2K9LQM1_9GAMM</name>
<accession>A0A2K9LQM1</accession>
<feature type="domain" description="PepSY" evidence="2">
    <location>
        <begin position="42"/>
        <end position="96"/>
    </location>
</feature>
<feature type="chain" id="PRO_5014707486" description="PepSY domain-containing protein" evidence="1">
    <location>
        <begin position="35"/>
        <end position="98"/>
    </location>
</feature>
<keyword evidence="4" id="KW-1185">Reference proteome</keyword>
<dbReference type="Gene3D" id="3.10.450.40">
    <property type="match status" value="1"/>
</dbReference>
<evidence type="ECO:0000259" key="2">
    <source>
        <dbReference type="Pfam" id="PF03413"/>
    </source>
</evidence>
<evidence type="ECO:0000313" key="3">
    <source>
        <dbReference type="EMBL" id="AUM14431.1"/>
    </source>
</evidence>
<proteinExistence type="predicted"/>
<dbReference type="OrthoDB" id="6199296at2"/>